<evidence type="ECO:0000313" key="2">
    <source>
        <dbReference type="EMBL" id="GAH41279.1"/>
    </source>
</evidence>
<proteinExistence type="predicted"/>
<feature type="transmembrane region" description="Helical" evidence="1">
    <location>
        <begin position="68"/>
        <end position="87"/>
    </location>
</feature>
<protein>
    <submittedName>
        <fullName evidence="2">Uncharacterized protein</fullName>
    </submittedName>
</protein>
<dbReference type="EMBL" id="BARU01007100">
    <property type="protein sequence ID" value="GAH41279.1"/>
    <property type="molecule type" value="Genomic_DNA"/>
</dbReference>
<evidence type="ECO:0000256" key="1">
    <source>
        <dbReference type="SAM" id="Phobius"/>
    </source>
</evidence>
<reference evidence="2" key="1">
    <citation type="journal article" date="2014" name="Front. Microbiol.">
        <title>High frequency of phylogenetically diverse reductive dehalogenase-homologous genes in deep subseafloor sedimentary metagenomes.</title>
        <authorList>
            <person name="Kawai M."/>
            <person name="Futagami T."/>
            <person name="Toyoda A."/>
            <person name="Takaki Y."/>
            <person name="Nishi S."/>
            <person name="Hori S."/>
            <person name="Arai W."/>
            <person name="Tsubouchi T."/>
            <person name="Morono Y."/>
            <person name="Uchiyama I."/>
            <person name="Ito T."/>
            <person name="Fujiyama A."/>
            <person name="Inagaki F."/>
            <person name="Takami H."/>
        </authorList>
    </citation>
    <scope>NUCLEOTIDE SEQUENCE</scope>
    <source>
        <strain evidence="2">Expedition CK06-06</strain>
    </source>
</reference>
<name>X1GI31_9ZZZZ</name>
<keyword evidence="1" id="KW-0472">Membrane</keyword>
<feature type="transmembrane region" description="Helical" evidence="1">
    <location>
        <begin position="99"/>
        <end position="122"/>
    </location>
</feature>
<sequence>MTRKYKTEEYIREDGKTVIIKTCTNPHWDAMPGEFDKVFLYDPVKAKEAKNWEEPYTFKTRNGRRTRMYILIGVYVMIIGFIGIILTEKEVASMPRPCPAWTFIPPLIMLVGLIIIIARLVYVGDKQNPYTCLKCPFPEDPGAF</sequence>
<keyword evidence="1" id="KW-1133">Transmembrane helix</keyword>
<dbReference type="AlphaFoldDB" id="X1GI31"/>
<accession>X1GI31</accession>
<keyword evidence="1" id="KW-0812">Transmembrane</keyword>
<organism evidence="2">
    <name type="scientific">marine sediment metagenome</name>
    <dbReference type="NCBI Taxonomy" id="412755"/>
    <lineage>
        <taxon>unclassified sequences</taxon>
        <taxon>metagenomes</taxon>
        <taxon>ecological metagenomes</taxon>
    </lineage>
</organism>
<gene>
    <name evidence="2" type="ORF">S03H2_14003</name>
</gene>
<comment type="caution">
    <text evidence="2">The sequence shown here is derived from an EMBL/GenBank/DDBJ whole genome shotgun (WGS) entry which is preliminary data.</text>
</comment>